<feature type="domain" description="Beta-lactamase-related" evidence="1">
    <location>
        <begin position="35"/>
        <end position="340"/>
    </location>
</feature>
<evidence type="ECO:0000313" key="2">
    <source>
        <dbReference type="EMBL" id="ROQ28524.1"/>
    </source>
</evidence>
<name>A0A3N1P946_9GAMM</name>
<dbReference type="PANTHER" id="PTHR46825:SF15">
    <property type="entry name" value="BETA-LACTAMASE-RELATED DOMAIN-CONTAINING PROTEIN"/>
    <property type="match status" value="1"/>
</dbReference>
<dbReference type="STRING" id="584787.GCA_001247655_00310"/>
<evidence type="ECO:0000313" key="3">
    <source>
        <dbReference type="Proteomes" id="UP000268033"/>
    </source>
</evidence>
<reference evidence="2 3" key="1">
    <citation type="submission" date="2018-11" db="EMBL/GenBank/DDBJ databases">
        <title>Genomic Encyclopedia of Type Strains, Phase IV (KMG-IV): sequencing the most valuable type-strain genomes for metagenomic binning, comparative biology and taxonomic classification.</title>
        <authorList>
            <person name="Goeker M."/>
        </authorList>
    </citation>
    <scope>NUCLEOTIDE SEQUENCE [LARGE SCALE GENOMIC DNA]</scope>
    <source>
        <strain evidence="2 3">DSM 21945</strain>
    </source>
</reference>
<gene>
    <name evidence="2" type="ORF">EDC28_103117</name>
</gene>
<dbReference type="PANTHER" id="PTHR46825">
    <property type="entry name" value="D-ALANYL-D-ALANINE-CARBOXYPEPTIDASE/ENDOPEPTIDASE AMPH"/>
    <property type="match status" value="1"/>
</dbReference>
<evidence type="ECO:0000259" key="1">
    <source>
        <dbReference type="Pfam" id="PF00144"/>
    </source>
</evidence>
<dbReference type="AlphaFoldDB" id="A0A3N1P946"/>
<keyword evidence="3" id="KW-1185">Reference proteome</keyword>
<dbReference type="Proteomes" id="UP000268033">
    <property type="component" value="Unassembled WGS sequence"/>
</dbReference>
<comment type="caution">
    <text evidence="2">The sequence shown here is derived from an EMBL/GenBank/DDBJ whole genome shotgun (WGS) entry which is preliminary data.</text>
</comment>
<dbReference type="InterPro" id="IPR012338">
    <property type="entry name" value="Beta-lactam/transpept-like"/>
</dbReference>
<dbReference type="EMBL" id="RJUL01000003">
    <property type="protein sequence ID" value="ROQ28524.1"/>
    <property type="molecule type" value="Genomic_DNA"/>
</dbReference>
<dbReference type="SUPFAM" id="SSF56601">
    <property type="entry name" value="beta-lactamase/transpeptidase-like"/>
    <property type="match status" value="1"/>
</dbReference>
<dbReference type="Gene3D" id="3.40.710.10">
    <property type="entry name" value="DD-peptidase/beta-lactamase superfamily"/>
    <property type="match status" value="1"/>
</dbReference>
<organism evidence="2 3">
    <name type="scientific">Gallaecimonas pentaromativorans</name>
    <dbReference type="NCBI Taxonomy" id="584787"/>
    <lineage>
        <taxon>Bacteria</taxon>
        <taxon>Pseudomonadati</taxon>
        <taxon>Pseudomonadota</taxon>
        <taxon>Gammaproteobacteria</taxon>
        <taxon>Enterobacterales</taxon>
        <taxon>Gallaecimonadaceae</taxon>
        <taxon>Gallaecimonas</taxon>
    </lineage>
</organism>
<dbReference type="Pfam" id="PF00144">
    <property type="entry name" value="Beta-lactamase"/>
    <property type="match status" value="1"/>
</dbReference>
<accession>A0A3N1P946</accession>
<dbReference type="InterPro" id="IPR001466">
    <property type="entry name" value="Beta-lactam-related"/>
</dbReference>
<proteinExistence type="predicted"/>
<dbReference type="InterPro" id="IPR050491">
    <property type="entry name" value="AmpC-like"/>
</dbReference>
<dbReference type="RefSeq" id="WP_123421010.1">
    <property type="nucleotide sequence ID" value="NZ_RJUL01000003.1"/>
</dbReference>
<protein>
    <submittedName>
        <fullName evidence="2">CubicO group peptidase (Beta-lactamase class C family)</fullName>
    </submittedName>
</protein>
<sequence>MSLPLIALALTLTAEPPLELRMDHFIDNLRQDFAVRSGMAVVMVKGDKVIYRGNFGYADIAAQKAVTDDTRFYIASITKPLFTLAWLQAKGPQSLNSTLAEQFPAIPFAPAIEADKVTVKELLTHSAGLSGDLLENAVAITGLHDQPRRRQMLSLLTVNPQAPRGQFQYTNLGYDILGEALSPDWQQVLTDQVLRPLGMTHTSASVPAEAALPYSFFSAQRYQPLYLKKTQQTLHPAGGVFATSGDMAKLLAAELNQGRIDGRQALPAGIIALSQTPAVSLEAKRGDFARTAYALGWYVGQYKGHRTYHHFGSFDGFRPHLSFMPGAGLGLVILDNESELNDKLTDLIADYGYGLMLGEAHLDARLGQRQQALKAMVFGYRQKLLAKEEAYRQRPYQFSQDPRRYTGRYHHPLAGDIVVTGSLAKGFHLSWGPLHSAVTAYGERDSIRVKLRPTHPQVVRFEVADGKVNALLLGGMRFEALALNE</sequence>